<evidence type="ECO:0000313" key="8">
    <source>
        <dbReference type="Proteomes" id="UP000009131"/>
    </source>
</evidence>
<dbReference type="Pfam" id="PF01027">
    <property type="entry name" value="Bax1-I"/>
    <property type="match status" value="1"/>
</dbReference>
<dbReference type="InParanoid" id="G7DTL3"/>
<evidence type="ECO:0000256" key="6">
    <source>
        <dbReference type="SAM" id="Phobius"/>
    </source>
</evidence>
<dbReference type="OrthoDB" id="1277691at2759"/>
<evidence type="ECO:0000256" key="2">
    <source>
        <dbReference type="ARBA" id="ARBA00022692"/>
    </source>
</evidence>
<organism evidence="7 8">
    <name type="scientific">Mixia osmundae (strain CBS 9802 / IAM 14324 / JCM 22182 / KY 12970)</name>
    <dbReference type="NCBI Taxonomy" id="764103"/>
    <lineage>
        <taxon>Eukaryota</taxon>
        <taxon>Fungi</taxon>
        <taxon>Dikarya</taxon>
        <taxon>Basidiomycota</taxon>
        <taxon>Pucciniomycotina</taxon>
        <taxon>Mixiomycetes</taxon>
        <taxon>Mixiales</taxon>
        <taxon>Mixiaceae</taxon>
        <taxon>Mixia</taxon>
    </lineage>
</organism>
<dbReference type="AlphaFoldDB" id="G7DTL3"/>
<feature type="transmembrane region" description="Helical" evidence="6">
    <location>
        <begin position="296"/>
        <end position="317"/>
    </location>
</feature>
<evidence type="ECO:0000256" key="4">
    <source>
        <dbReference type="ARBA" id="ARBA00023136"/>
    </source>
</evidence>
<dbReference type="Proteomes" id="UP000009131">
    <property type="component" value="Unassembled WGS sequence"/>
</dbReference>
<keyword evidence="4 6" id="KW-0472">Membrane</keyword>
<sequence>MKTPISLQALLGRHVSQASQTSWTAPALLRAAKPVQRASASSPLARSLHTRFASPAACPKQSPVRGARSLHTSYRSPSEVLKRITRQGSRRSYQGAAASLPGLNQQQKYTQYGITAGVIVAGATALQMFMNREQRDSLSPVEAKHLNATFQYLGAGLAVVVATAVGLHKSGTTYRLMALNPLVFAGVSLVGSIGSMMLIHRIPAEETGKKHLAWLAFNGFQAMTLAPLAFLQPAILFKAGLYTAGVIGSLSYVGATAKNDTYLMMGGPLLAGLTVVALSSLAPLVLPATAIRTVSIAQNISLYGGLAVFGGMTLYDVQKILAHGRMAAAGQIQADPMADSIGIQLDTINIFIRIVQLLMMQQNRRK</sequence>
<keyword evidence="2 6" id="KW-0812">Transmembrane</keyword>
<comment type="caution">
    <text evidence="7">The sequence shown here is derived from an EMBL/GenBank/DDBJ whole genome shotgun (WGS) entry which is preliminary data.</text>
</comment>
<feature type="transmembrane region" description="Helical" evidence="6">
    <location>
        <begin position="150"/>
        <end position="167"/>
    </location>
</feature>
<dbReference type="PANTHER" id="PTHR23291">
    <property type="entry name" value="BAX INHIBITOR-RELATED"/>
    <property type="match status" value="1"/>
</dbReference>
<dbReference type="STRING" id="764103.G7DTL3"/>
<feature type="region of interest" description="Disordered" evidence="5">
    <location>
        <begin position="52"/>
        <end position="76"/>
    </location>
</feature>
<feature type="transmembrane region" description="Helical" evidence="6">
    <location>
        <begin position="236"/>
        <end position="257"/>
    </location>
</feature>
<feature type="transmembrane region" description="Helical" evidence="6">
    <location>
        <begin position="179"/>
        <end position="199"/>
    </location>
</feature>
<dbReference type="InterPro" id="IPR006214">
    <property type="entry name" value="Bax_inhibitor_1-related"/>
</dbReference>
<gene>
    <name evidence="7" type="primary">Mo00506</name>
    <name evidence="7" type="ORF">E5Q_00506</name>
</gene>
<evidence type="ECO:0000256" key="1">
    <source>
        <dbReference type="ARBA" id="ARBA00004141"/>
    </source>
</evidence>
<dbReference type="HOGENOM" id="CLU_046868_1_0_1"/>
<evidence type="ECO:0000256" key="5">
    <source>
        <dbReference type="SAM" id="MobiDB-lite"/>
    </source>
</evidence>
<reference evidence="7 8" key="2">
    <citation type="journal article" date="2012" name="Open Biol.">
        <title>Characteristics of nucleosomes and linker DNA regions on the genome of the basidiomycete Mixia osmundae revealed by mono- and dinucleosome mapping.</title>
        <authorList>
            <person name="Nishida H."/>
            <person name="Kondo S."/>
            <person name="Matsumoto T."/>
            <person name="Suzuki Y."/>
            <person name="Yoshikawa H."/>
            <person name="Taylor T.D."/>
            <person name="Sugiyama J."/>
        </authorList>
    </citation>
    <scope>NUCLEOTIDE SEQUENCE [LARGE SCALE GENOMIC DNA]</scope>
    <source>
        <strain evidence="8">CBS 9802 / IAM 14324 / JCM 22182 / KY 12970</strain>
    </source>
</reference>
<feature type="transmembrane region" description="Helical" evidence="6">
    <location>
        <begin position="269"/>
        <end position="290"/>
    </location>
</feature>
<proteinExistence type="predicted"/>
<protein>
    <submittedName>
        <fullName evidence="7">Uncharacterized protein</fullName>
    </submittedName>
</protein>
<accession>G7DTL3</accession>
<dbReference type="GO" id="GO:0005743">
    <property type="term" value="C:mitochondrial inner membrane"/>
    <property type="evidence" value="ECO:0007669"/>
    <property type="project" value="TreeGrafter"/>
</dbReference>
<keyword evidence="3 6" id="KW-1133">Transmembrane helix</keyword>
<dbReference type="EMBL" id="BABT02000025">
    <property type="protein sequence ID" value="GAA93860.1"/>
    <property type="molecule type" value="Genomic_DNA"/>
</dbReference>
<dbReference type="RefSeq" id="XP_014571378.1">
    <property type="nucleotide sequence ID" value="XM_014715892.1"/>
</dbReference>
<dbReference type="eggNOG" id="KOG1630">
    <property type="taxonomic scope" value="Eukaryota"/>
</dbReference>
<name>G7DTL3_MIXOS</name>
<dbReference type="OMA" id="TLMWSER"/>
<evidence type="ECO:0000256" key="3">
    <source>
        <dbReference type="ARBA" id="ARBA00022989"/>
    </source>
</evidence>
<feature type="transmembrane region" description="Helical" evidence="6">
    <location>
        <begin position="109"/>
        <end position="129"/>
    </location>
</feature>
<dbReference type="PANTHER" id="PTHR23291:SF112">
    <property type="entry name" value="GROWTH HORMONE-INDUCIBLE TRANSMEMBRANE PROTEIN"/>
    <property type="match status" value="1"/>
</dbReference>
<evidence type="ECO:0000313" key="7">
    <source>
        <dbReference type="EMBL" id="GAA93860.1"/>
    </source>
</evidence>
<comment type="subcellular location">
    <subcellularLocation>
        <location evidence="1">Membrane</location>
        <topology evidence="1">Multi-pass membrane protein</topology>
    </subcellularLocation>
</comment>
<keyword evidence="8" id="KW-1185">Reference proteome</keyword>
<reference evidence="7 8" key="1">
    <citation type="journal article" date="2011" name="J. Gen. Appl. Microbiol.">
        <title>Draft genome sequencing of the enigmatic basidiomycete Mixia osmundae.</title>
        <authorList>
            <person name="Nishida H."/>
            <person name="Nagatsuka Y."/>
            <person name="Sugiyama J."/>
        </authorList>
    </citation>
    <scope>NUCLEOTIDE SEQUENCE [LARGE SCALE GENOMIC DNA]</scope>
    <source>
        <strain evidence="8">CBS 9802 / IAM 14324 / JCM 22182 / KY 12970</strain>
    </source>
</reference>